<evidence type="ECO:0000256" key="1">
    <source>
        <dbReference type="SAM" id="MobiDB-lite"/>
    </source>
</evidence>
<feature type="region of interest" description="Disordered" evidence="1">
    <location>
        <begin position="57"/>
        <end position="82"/>
    </location>
</feature>
<dbReference type="Pfam" id="PF02515">
    <property type="entry name" value="CoA_transf_3"/>
    <property type="match status" value="2"/>
</dbReference>
<dbReference type="InterPro" id="IPR044855">
    <property type="entry name" value="CoA-Trfase_III_dom3_sf"/>
</dbReference>
<name>A0ABP4EHK3_9ACTN</name>
<dbReference type="InterPro" id="IPR003673">
    <property type="entry name" value="CoA-Trfase_fam_III"/>
</dbReference>
<feature type="signal peptide" evidence="2">
    <location>
        <begin position="1"/>
        <end position="22"/>
    </location>
</feature>
<proteinExistence type="predicted"/>
<gene>
    <name evidence="3" type="ORF">GCM10009663_54940</name>
</gene>
<feature type="chain" id="PRO_5046690361" description="CoA transferase" evidence="2">
    <location>
        <begin position="23"/>
        <end position="442"/>
    </location>
</feature>
<evidence type="ECO:0000313" key="4">
    <source>
        <dbReference type="Proteomes" id="UP001499987"/>
    </source>
</evidence>
<dbReference type="InterPro" id="IPR023606">
    <property type="entry name" value="CoA-Trfase_III_dom_1_sf"/>
</dbReference>
<dbReference type="SUPFAM" id="SSF89796">
    <property type="entry name" value="CoA-transferase family III (CaiB/BaiF)"/>
    <property type="match status" value="2"/>
</dbReference>
<protein>
    <recommendedName>
        <fullName evidence="5">CoA transferase</fullName>
    </recommendedName>
</protein>
<dbReference type="Gene3D" id="3.40.50.10540">
    <property type="entry name" value="Crotonobetainyl-coa:carnitine coa-transferase, domain 1"/>
    <property type="match status" value="2"/>
</dbReference>
<sequence>MPLGVGFASPAAGVLAATGALAALRAAGLGAAHSAVEVSVAQAALLTVGQYLAAATADEGAEDEGTEDEERAGPGGPPFTSLDGVRFELETLEADGWQRFWAALGADRRAAARAWRPFQLRYATAVCPLPADLAAATAALPYRHTAALSAECGPTATEVAARPAPESGRAVPWRLTPGGATAGAARPPGPGRGPLDGVTVVEVARRVQGPLAGHVLGLLGARVVRVEPPGGDPLRGVPPMAGPVSARFTALNRHKEVLEADLRSPAGRAAVRGAVAGADVLLHSLAPAKVPALGLDADALTAVRPGLVHVQASGSGAEHGPGLPLGTDYPVQAYSGLAALVTPPGEPVRPSLMTLCDVLGGLVCAQGAVAALEARERTGRAQRVESSLLSAAQLLCRLGGDGSAPSLPVCTDLAELAADPRLAPALERAGCTLVRPPWTFRP</sequence>
<keyword evidence="4" id="KW-1185">Reference proteome</keyword>
<evidence type="ECO:0000256" key="2">
    <source>
        <dbReference type="SAM" id="SignalP"/>
    </source>
</evidence>
<comment type="caution">
    <text evidence="3">The sequence shown here is derived from an EMBL/GenBank/DDBJ whole genome shotgun (WGS) entry which is preliminary data.</text>
</comment>
<dbReference type="InterPro" id="IPR050509">
    <property type="entry name" value="CoA-transferase_III"/>
</dbReference>
<dbReference type="Gene3D" id="3.30.1540.10">
    <property type="entry name" value="formyl-coa transferase, domain 3"/>
    <property type="match status" value="1"/>
</dbReference>
<dbReference type="PANTHER" id="PTHR48228:SF5">
    <property type="entry name" value="ALPHA-METHYLACYL-COA RACEMASE"/>
    <property type="match status" value="1"/>
</dbReference>
<dbReference type="EMBL" id="BAAALD010000065">
    <property type="protein sequence ID" value="GAA1105867.1"/>
    <property type="molecule type" value="Genomic_DNA"/>
</dbReference>
<reference evidence="4" key="1">
    <citation type="journal article" date="2019" name="Int. J. Syst. Evol. Microbiol.">
        <title>The Global Catalogue of Microorganisms (GCM) 10K type strain sequencing project: providing services to taxonomists for standard genome sequencing and annotation.</title>
        <authorList>
            <consortium name="The Broad Institute Genomics Platform"/>
            <consortium name="The Broad Institute Genome Sequencing Center for Infectious Disease"/>
            <person name="Wu L."/>
            <person name="Ma J."/>
        </authorList>
    </citation>
    <scope>NUCLEOTIDE SEQUENCE [LARGE SCALE GENOMIC DNA]</scope>
    <source>
        <strain evidence="4">JCM 13002</strain>
    </source>
</reference>
<keyword evidence="2" id="KW-0732">Signal</keyword>
<accession>A0ABP4EHK3</accession>
<evidence type="ECO:0008006" key="5">
    <source>
        <dbReference type="Google" id="ProtNLM"/>
    </source>
</evidence>
<evidence type="ECO:0000313" key="3">
    <source>
        <dbReference type="EMBL" id="GAA1105867.1"/>
    </source>
</evidence>
<organism evidence="3 4">
    <name type="scientific">Kitasatospora arboriphila</name>
    <dbReference type="NCBI Taxonomy" id="258052"/>
    <lineage>
        <taxon>Bacteria</taxon>
        <taxon>Bacillati</taxon>
        <taxon>Actinomycetota</taxon>
        <taxon>Actinomycetes</taxon>
        <taxon>Kitasatosporales</taxon>
        <taxon>Streptomycetaceae</taxon>
        <taxon>Kitasatospora</taxon>
    </lineage>
</organism>
<feature type="compositionally biased region" description="Acidic residues" evidence="1">
    <location>
        <begin position="59"/>
        <end position="70"/>
    </location>
</feature>
<dbReference type="PANTHER" id="PTHR48228">
    <property type="entry name" value="SUCCINYL-COA--D-CITRAMALATE COA-TRANSFERASE"/>
    <property type="match status" value="1"/>
</dbReference>
<dbReference type="Proteomes" id="UP001499987">
    <property type="component" value="Unassembled WGS sequence"/>
</dbReference>